<feature type="signal peptide" evidence="5">
    <location>
        <begin position="1"/>
        <end position="18"/>
    </location>
</feature>
<accession>A0AAV5WCI3</accession>
<dbReference type="InterPro" id="IPR001534">
    <property type="entry name" value="Transthyretin-like"/>
</dbReference>
<comment type="caution">
    <text evidence="6">The sequence shown here is derived from an EMBL/GenBank/DDBJ whole genome shotgun (WGS) entry which is preliminary data.</text>
</comment>
<reference evidence="6" key="1">
    <citation type="submission" date="2023-10" db="EMBL/GenBank/DDBJ databases">
        <title>Genome assembly of Pristionchus species.</title>
        <authorList>
            <person name="Yoshida K."/>
            <person name="Sommer R.J."/>
        </authorList>
    </citation>
    <scope>NUCLEOTIDE SEQUENCE</scope>
    <source>
        <strain evidence="6">RS5133</strain>
    </source>
</reference>
<dbReference type="Proteomes" id="UP001432322">
    <property type="component" value="Unassembled WGS sequence"/>
</dbReference>
<evidence type="ECO:0000256" key="5">
    <source>
        <dbReference type="SAM" id="SignalP"/>
    </source>
</evidence>
<dbReference type="EMBL" id="BTSY01000005">
    <property type="protein sequence ID" value="GMT27534.1"/>
    <property type="molecule type" value="Genomic_DNA"/>
</dbReference>
<dbReference type="PANTHER" id="PTHR21700">
    <property type="entry name" value="TRANSTHYRETIN-LIKE FAMILY PROTEIN-RELATED"/>
    <property type="match status" value="1"/>
</dbReference>
<keyword evidence="7" id="KW-1185">Reference proteome</keyword>
<sequence length="196" mass="22413">MIFSRLFSIAILLACATSDKRTVDVKGSLRCVDATNQTNYVTKGIVELMEHGFPDPNDILDFKAVDTNGRFQVSGTEDEVLETEFFLQFTVPCPPLPYCADPVYKYKCKQGGTSTKFTFRFEKNPGEGWFGSTELRKTYDISCRIGLHYIDDRTPSVHVVAKHGMWCYGGISVFRTWDQYPLSPEEVYKFIEKRLK</sequence>
<comment type="subcellular location">
    <subcellularLocation>
        <location evidence="1">Secreted</location>
    </subcellularLocation>
</comment>
<keyword evidence="4 5" id="KW-0732">Signal</keyword>
<organism evidence="6 7">
    <name type="scientific">Pristionchus fissidentatus</name>
    <dbReference type="NCBI Taxonomy" id="1538716"/>
    <lineage>
        <taxon>Eukaryota</taxon>
        <taxon>Metazoa</taxon>
        <taxon>Ecdysozoa</taxon>
        <taxon>Nematoda</taxon>
        <taxon>Chromadorea</taxon>
        <taxon>Rhabditida</taxon>
        <taxon>Rhabditina</taxon>
        <taxon>Diplogasteromorpha</taxon>
        <taxon>Diplogasteroidea</taxon>
        <taxon>Neodiplogasteridae</taxon>
        <taxon>Pristionchus</taxon>
    </lineage>
</organism>
<dbReference type="Gene3D" id="2.60.40.3330">
    <property type="match status" value="1"/>
</dbReference>
<gene>
    <name evidence="6" type="ORF">PFISCL1PPCAC_18831</name>
</gene>
<evidence type="ECO:0000256" key="4">
    <source>
        <dbReference type="ARBA" id="ARBA00022729"/>
    </source>
</evidence>
<comment type="similarity">
    <text evidence="2">Belongs to the nematode transthyretin-like family.</text>
</comment>
<dbReference type="GO" id="GO:0009986">
    <property type="term" value="C:cell surface"/>
    <property type="evidence" value="ECO:0007669"/>
    <property type="project" value="InterPro"/>
</dbReference>
<evidence type="ECO:0000256" key="1">
    <source>
        <dbReference type="ARBA" id="ARBA00004613"/>
    </source>
</evidence>
<evidence type="ECO:0000256" key="3">
    <source>
        <dbReference type="ARBA" id="ARBA00022525"/>
    </source>
</evidence>
<keyword evidence="3" id="KW-0964">Secreted</keyword>
<protein>
    <submittedName>
        <fullName evidence="6">Uncharacterized protein</fullName>
    </submittedName>
</protein>
<dbReference type="InterPro" id="IPR038479">
    <property type="entry name" value="Transthyretin-like_sf"/>
</dbReference>
<dbReference type="Pfam" id="PF01060">
    <property type="entry name" value="TTR-52"/>
    <property type="match status" value="1"/>
</dbReference>
<feature type="chain" id="PRO_5043327527" evidence="5">
    <location>
        <begin position="19"/>
        <end position="196"/>
    </location>
</feature>
<evidence type="ECO:0000313" key="6">
    <source>
        <dbReference type="EMBL" id="GMT27534.1"/>
    </source>
</evidence>
<dbReference type="GO" id="GO:0005576">
    <property type="term" value="C:extracellular region"/>
    <property type="evidence" value="ECO:0007669"/>
    <property type="project" value="UniProtKB-SubCell"/>
</dbReference>
<dbReference type="AlphaFoldDB" id="A0AAV5WCI3"/>
<name>A0AAV5WCI3_9BILA</name>
<proteinExistence type="inferred from homology"/>
<evidence type="ECO:0000313" key="7">
    <source>
        <dbReference type="Proteomes" id="UP001432322"/>
    </source>
</evidence>
<evidence type="ECO:0000256" key="2">
    <source>
        <dbReference type="ARBA" id="ARBA00010112"/>
    </source>
</evidence>